<accession>A0ABP3HBS0</accession>
<reference evidence="3" key="1">
    <citation type="journal article" date="2019" name="Int. J. Syst. Evol. Microbiol.">
        <title>The Global Catalogue of Microorganisms (GCM) 10K type strain sequencing project: providing services to taxonomists for standard genome sequencing and annotation.</title>
        <authorList>
            <consortium name="The Broad Institute Genomics Platform"/>
            <consortium name="The Broad Institute Genome Sequencing Center for Infectious Disease"/>
            <person name="Wu L."/>
            <person name="Ma J."/>
        </authorList>
    </citation>
    <scope>NUCLEOTIDE SEQUENCE [LARGE SCALE GENOMIC DNA]</scope>
    <source>
        <strain evidence="3">JCM 4565</strain>
    </source>
</reference>
<gene>
    <name evidence="2" type="ORF">GCM10010319_47060</name>
</gene>
<comment type="caution">
    <text evidence="2">The sequence shown here is derived from an EMBL/GenBank/DDBJ whole genome shotgun (WGS) entry which is preliminary data.</text>
</comment>
<keyword evidence="3" id="KW-1185">Reference proteome</keyword>
<evidence type="ECO:0000313" key="2">
    <source>
        <dbReference type="EMBL" id="GAA0363854.1"/>
    </source>
</evidence>
<feature type="region of interest" description="Disordered" evidence="1">
    <location>
        <begin position="1"/>
        <end position="36"/>
    </location>
</feature>
<protein>
    <submittedName>
        <fullName evidence="2">Uncharacterized protein</fullName>
    </submittedName>
</protein>
<feature type="compositionally biased region" description="Basic and acidic residues" evidence="1">
    <location>
        <begin position="1"/>
        <end position="10"/>
    </location>
</feature>
<name>A0ABP3HBS0_9ACTN</name>
<evidence type="ECO:0000256" key="1">
    <source>
        <dbReference type="SAM" id="MobiDB-lite"/>
    </source>
</evidence>
<evidence type="ECO:0000313" key="3">
    <source>
        <dbReference type="Proteomes" id="UP001500063"/>
    </source>
</evidence>
<organism evidence="2 3">
    <name type="scientific">Streptomyces blastmyceticus</name>
    <dbReference type="NCBI Taxonomy" id="68180"/>
    <lineage>
        <taxon>Bacteria</taxon>
        <taxon>Bacillati</taxon>
        <taxon>Actinomycetota</taxon>
        <taxon>Actinomycetes</taxon>
        <taxon>Kitasatosporales</taxon>
        <taxon>Streptomycetaceae</taxon>
        <taxon>Streptomyces</taxon>
    </lineage>
</organism>
<proteinExistence type="predicted"/>
<dbReference type="EMBL" id="BAAABW010000026">
    <property type="protein sequence ID" value="GAA0363854.1"/>
    <property type="molecule type" value="Genomic_DNA"/>
</dbReference>
<dbReference type="Proteomes" id="UP001500063">
    <property type="component" value="Unassembled WGS sequence"/>
</dbReference>
<sequence>MSKVECHPADNDPPTRVPYVVGRTGEIAGAEPPPLANLSAYETSEFRSALRGAVAERVRMCEREIET</sequence>